<comment type="caution">
    <text evidence="1">The sequence shown here is derived from an EMBL/GenBank/DDBJ whole genome shotgun (WGS) entry which is preliminary data.</text>
</comment>
<reference evidence="1 2" key="1">
    <citation type="submission" date="2017-08" db="EMBL/GenBank/DDBJ databases">
        <title>Virgibacillus indicus sp. nov. and Virgibacillus profoundi sp. nov, two moderately halophilic bacteria isolated from marine sediment by using the Microfluidic Streak Plate.</title>
        <authorList>
            <person name="Xu B."/>
            <person name="Hu B."/>
            <person name="Wang J."/>
            <person name="Zhu Y."/>
            <person name="Huang L."/>
            <person name="Du W."/>
            <person name="Huang Y."/>
        </authorList>
    </citation>
    <scope>NUCLEOTIDE SEQUENCE [LARGE SCALE GENOMIC DNA]</scope>
    <source>
        <strain evidence="1 2">IO3-P3-H5</strain>
    </source>
</reference>
<dbReference type="RefSeq" id="WP_095654835.1">
    <property type="nucleotide sequence ID" value="NZ_NPOA01000004.1"/>
</dbReference>
<evidence type="ECO:0000313" key="2">
    <source>
        <dbReference type="Proteomes" id="UP000218887"/>
    </source>
</evidence>
<proteinExistence type="predicted"/>
<gene>
    <name evidence="1" type="ORF">CIL05_07130</name>
</gene>
<dbReference type="AlphaFoldDB" id="A0A2A2IGL9"/>
<name>A0A2A2IGL9_9BACI</name>
<evidence type="ECO:0000313" key="1">
    <source>
        <dbReference type="EMBL" id="PAV30233.1"/>
    </source>
</evidence>
<protein>
    <submittedName>
        <fullName evidence="1">Uncharacterized protein</fullName>
    </submittedName>
</protein>
<organism evidence="1 2">
    <name type="scientific">Virgibacillus profundi</name>
    <dbReference type="NCBI Taxonomy" id="2024555"/>
    <lineage>
        <taxon>Bacteria</taxon>
        <taxon>Bacillati</taxon>
        <taxon>Bacillota</taxon>
        <taxon>Bacilli</taxon>
        <taxon>Bacillales</taxon>
        <taxon>Bacillaceae</taxon>
        <taxon>Virgibacillus</taxon>
    </lineage>
</organism>
<dbReference type="EMBL" id="NPOA01000004">
    <property type="protein sequence ID" value="PAV30233.1"/>
    <property type="molecule type" value="Genomic_DNA"/>
</dbReference>
<accession>A0A2A2IGL9</accession>
<sequence>MYDQKTLGLLGGKELLEQKIKANNFMGGKIFTQQWVLLAFSFHGCKHTNFLTISKRGKYNLIGEYIFIFYKISLFRHKKIKTIEDVTNDIVLSTFEKETKLKLADKVIQ</sequence>
<keyword evidence="2" id="KW-1185">Reference proteome</keyword>
<dbReference type="Proteomes" id="UP000218887">
    <property type="component" value="Unassembled WGS sequence"/>
</dbReference>